<dbReference type="InterPro" id="IPR036396">
    <property type="entry name" value="Cyt_P450_sf"/>
</dbReference>
<dbReference type="AlphaFoldDB" id="A0AAD5JHM9"/>
<keyword evidence="4 12" id="KW-0349">Heme</keyword>
<comment type="subcellular location">
    <subcellularLocation>
        <location evidence="2">Membrane</location>
    </subcellularLocation>
</comment>
<dbReference type="InterPro" id="IPR001128">
    <property type="entry name" value="Cyt_P450"/>
</dbReference>
<evidence type="ECO:0000256" key="4">
    <source>
        <dbReference type="ARBA" id="ARBA00022617"/>
    </source>
</evidence>
<keyword evidence="10" id="KW-0503">Monooxygenase</keyword>
<dbReference type="PRINTS" id="PR00463">
    <property type="entry name" value="EP450I"/>
</dbReference>
<name>A0AAD5JHM9_ACENE</name>
<evidence type="ECO:0008006" key="15">
    <source>
        <dbReference type="Google" id="ProtNLM"/>
    </source>
</evidence>
<evidence type="ECO:0000256" key="2">
    <source>
        <dbReference type="ARBA" id="ARBA00004370"/>
    </source>
</evidence>
<evidence type="ECO:0000256" key="7">
    <source>
        <dbReference type="ARBA" id="ARBA00022989"/>
    </source>
</evidence>
<comment type="cofactor">
    <cofactor evidence="1 12">
        <name>heme</name>
        <dbReference type="ChEBI" id="CHEBI:30413"/>
    </cofactor>
</comment>
<evidence type="ECO:0000256" key="10">
    <source>
        <dbReference type="ARBA" id="ARBA00023033"/>
    </source>
</evidence>
<keyword evidence="8" id="KW-0560">Oxidoreductase</keyword>
<evidence type="ECO:0000256" key="3">
    <source>
        <dbReference type="ARBA" id="ARBA00010617"/>
    </source>
</evidence>
<keyword evidence="11" id="KW-0472">Membrane</keyword>
<protein>
    <recommendedName>
        <fullName evidence="15">Cytochrome P450</fullName>
    </recommendedName>
</protein>
<dbReference type="SUPFAM" id="SSF48264">
    <property type="entry name" value="Cytochrome P450"/>
    <property type="match status" value="1"/>
</dbReference>
<evidence type="ECO:0000256" key="6">
    <source>
        <dbReference type="ARBA" id="ARBA00022723"/>
    </source>
</evidence>
<keyword evidence="6 12" id="KW-0479">Metal-binding</keyword>
<evidence type="ECO:0000256" key="8">
    <source>
        <dbReference type="ARBA" id="ARBA00023002"/>
    </source>
</evidence>
<dbReference type="GO" id="GO:0016705">
    <property type="term" value="F:oxidoreductase activity, acting on paired donors, with incorporation or reduction of molecular oxygen"/>
    <property type="evidence" value="ECO:0007669"/>
    <property type="project" value="InterPro"/>
</dbReference>
<evidence type="ECO:0000256" key="9">
    <source>
        <dbReference type="ARBA" id="ARBA00023004"/>
    </source>
</evidence>
<evidence type="ECO:0000256" key="11">
    <source>
        <dbReference type="ARBA" id="ARBA00023136"/>
    </source>
</evidence>
<evidence type="ECO:0000256" key="5">
    <source>
        <dbReference type="ARBA" id="ARBA00022692"/>
    </source>
</evidence>
<dbReference type="GO" id="GO:0005506">
    <property type="term" value="F:iron ion binding"/>
    <property type="evidence" value="ECO:0007669"/>
    <property type="project" value="InterPro"/>
</dbReference>
<accession>A0AAD5JHM9</accession>
<reference evidence="13" key="2">
    <citation type="submission" date="2023-02" db="EMBL/GenBank/DDBJ databases">
        <authorList>
            <person name="Swenson N.G."/>
            <person name="Wegrzyn J.L."/>
            <person name="Mcevoy S.L."/>
        </authorList>
    </citation>
    <scope>NUCLEOTIDE SEQUENCE</scope>
    <source>
        <strain evidence="13">91603</strain>
        <tissue evidence="13">Leaf</tissue>
    </source>
</reference>
<dbReference type="Proteomes" id="UP001064489">
    <property type="component" value="Chromosome 9"/>
</dbReference>
<gene>
    <name evidence="13" type="ORF">LWI28_012511</name>
</gene>
<dbReference type="EMBL" id="JAJSOW010000001">
    <property type="protein sequence ID" value="KAI9200733.1"/>
    <property type="molecule type" value="Genomic_DNA"/>
</dbReference>
<keyword evidence="7" id="KW-1133">Transmembrane helix</keyword>
<dbReference type="PANTHER" id="PTHR47947:SF26">
    <property type="entry name" value="CYTOCHROME P450"/>
    <property type="match status" value="1"/>
</dbReference>
<dbReference type="GO" id="GO:0020037">
    <property type="term" value="F:heme binding"/>
    <property type="evidence" value="ECO:0007669"/>
    <property type="project" value="InterPro"/>
</dbReference>
<keyword evidence="14" id="KW-1185">Reference proteome</keyword>
<sequence length="122" mass="13561">MEDCTVSGYHVPTGTQLLVNLWRIQRDPAVWSDPCEFKPERFLTTHKDFDARGNNSGRRMCPGVSFALQVLQLTLASLIHGFDFETQSNEAVDTSEGIGLNYVKASSLEVLLSPRLSPSLYA</sequence>
<dbReference type="GO" id="GO:0016020">
    <property type="term" value="C:membrane"/>
    <property type="evidence" value="ECO:0007669"/>
    <property type="project" value="UniProtKB-SubCell"/>
</dbReference>
<evidence type="ECO:0000256" key="12">
    <source>
        <dbReference type="PIRSR" id="PIRSR602401-1"/>
    </source>
</evidence>
<keyword evidence="5" id="KW-0812">Transmembrane</keyword>
<feature type="binding site" description="axial binding residue" evidence="12">
    <location>
        <position position="61"/>
    </location>
    <ligand>
        <name>heme</name>
        <dbReference type="ChEBI" id="CHEBI:30413"/>
    </ligand>
    <ligandPart>
        <name>Fe</name>
        <dbReference type="ChEBI" id="CHEBI:18248"/>
    </ligandPart>
</feature>
<dbReference type="GO" id="GO:0004497">
    <property type="term" value="F:monooxygenase activity"/>
    <property type="evidence" value="ECO:0007669"/>
    <property type="project" value="UniProtKB-KW"/>
</dbReference>
<dbReference type="InterPro" id="IPR050651">
    <property type="entry name" value="Plant_Cytochrome_P450_Monoox"/>
</dbReference>
<reference evidence="13" key="1">
    <citation type="journal article" date="2022" name="Plant J.">
        <title>Strategies of tolerance reflected in two North American maple genomes.</title>
        <authorList>
            <person name="McEvoy S.L."/>
            <person name="Sezen U.U."/>
            <person name="Trouern-Trend A."/>
            <person name="McMahon S.M."/>
            <person name="Schaberg P.G."/>
            <person name="Yang J."/>
            <person name="Wegrzyn J.L."/>
            <person name="Swenson N.G."/>
        </authorList>
    </citation>
    <scope>NUCLEOTIDE SEQUENCE</scope>
    <source>
        <strain evidence="13">91603</strain>
    </source>
</reference>
<evidence type="ECO:0000313" key="13">
    <source>
        <dbReference type="EMBL" id="KAI9200733.1"/>
    </source>
</evidence>
<comment type="caution">
    <text evidence="13">The sequence shown here is derived from an EMBL/GenBank/DDBJ whole genome shotgun (WGS) entry which is preliminary data.</text>
</comment>
<dbReference type="Gene3D" id="1.10.630.10">
    <property type="entry name" value="Cytochrome P450"/>
    <property type="match status" value="1"/>
</dbReference>
<comment type="similarity">
    <text evidence="3">Belongs to the cytochrome P450 family.</text>
</comment>
<proteinExistence type="inferred from homology"/>
<dbReference type="Pfam" id="PF00067">
    <property type="entry name" value="p450"/>
    <property type="match status" value="1"/>
</dbReference>
<organism evidence="13 14">
    <name type="scientific">Acer negundo</name>
    <name type="common">Box elder</name>
    <dbReference type="NCBI Taxonomy" id="4023"/>
    <lineage>
        <taxon>Eukaryota</taxon>
        <taxon>Viridiplantae</taxon>
        <taxon>Streptophyta</taxon>
        <taxon>Embryophyta</taxon>
        <taxon>Tracheophyta</taxon>
        <taxon>Spermatophyta</taxon>
        <taxon>Magnoliopsida</taxon>
        <taxon>eudicotyledons</taxon>
        <taxon>Gunneridae</taxon>
        <taxon>Pentapetalae</taxon>
        <taxon>rosids</taxon>
        <taxon>malvids</taxon>
        <taxon>Sapindales</taxon>
        <taxon>Sapindaceae</taxon>
        <taxon>Hippocastanoideae</taxon>
        <taxon>Acereae</taxon>
        <taxon>Acer</taxon>
    </lineage>
</organism>
<dbReference type="PANTHER" id="PTHR47947">
    <property type="entry name" value="CYTOCHROME P450 82C3-RELATED"/>
    <property type="match status" value="1"/>
</dbReference>
<dbReference type="InterPro" id="IPR002401">
    <property type="entry name" value="Cyt_P450_E_grp-I"/>
</dbReference>
<keyword evidence="9 12" id="KW-0408">Iron</keyword>
<evidence type="ECO:0000256" key="1">
    <source>
        <dbReference type="ARBA" id="ARBA00001971"/>
    </source>
</evidence>
<evidence type="ECO:0000313" key="14">
    <source>
        <dbReference type="Proteomes" id="UP001064489"/>
    </source>
</evidence>